<protein>
    <submittedName>
        <fullName evidence="1">Uncharacterized protein</fullName>
    </submittedName>
</protein>
<gene>
    <name evidence="1" type="ORF">KIS1582_3322</name>
</gene>
<reference evidence="1 2" key="1">
    <citation type="journal article" date="2020" name="G3 (Bethesda)">
        <title>Whole Genome Sequencing and Comparative Genomics of Two Nematicidal Bacillus Strains Reveals a Wide Range of Possible Virulence Factors.</title>
        <authorList>
            <person name="Susic N."/>
            <person name="Janezic S."/>
            <person name="Rupnik M."/>
            <person name="Geric Stare B."/>
        </authorList>
    </citation>
    <scope>NUCLEOTIDE SEQUENCE [LARGE SCALE GENOMIC DNA]</scope>
    <source>
        <strain evidence="1 2">I-1582</strain>
    </source>
</reference>
<organism evidence="1 2">
    <name type="scientific">Cytobacillus firmus</name>
    <name type="common">Bacillus firmus</name>
    <dbReference type="NCBI Taxonomy" id="1399"/>
    <lineage>
        <taxon>Bacteria</taxon>
        <taxon>Bacillati</taxon>
        <taxon>Bacillota</taxon>
        <taxon>Bacilli</taxon>
        <taxon>Bacillales</taxon>
        <taxon>Bacillaceae</taxon>
        <taxon>Cytobacillus</taxon>
    </lineage>
</organism>
<accession>A0A800MUX8</accession>
<sequence length="37" mass="4367">MQILPLFSSYCQFYLSCKTQSTVCYSEKKLQKNVIIM</sequence>
<dbReference type="EMBL" id="VDEM01000043">
    <property type="protein sequence ID" value="KAF0822917.1"/>
    <property type="molecule type" value="Genomic_DNA"/>
</dbReference>
<evidence type="ECO:0000313" key="1">
    <source>
        <dbReference type="EMBL" id="KAF0822917.1"/>
    </source>
</evidence>
<proteinExistence type="predicted"/>
<dbReference type="AlphaFoldDB" id="A0A800MUX8"/>
<comment type="caution">
    <text evidence="1">The sequence shown here is derived from an EMBL/GenBank/DDBJ whole genome shotgun (WGS) entry which is preliminary data.</text>
</comment>
<evidence type="ECO:0000313" key="2">
    <source>
        <dbReference type="Proteomes" id="UP000465778"/>
    </source>
</evidence>
<dbReference type="Proteomes" id="UP000465778">
    <property type="component" value="Unassembled WGS sequence"/>
</dbReference>
<name>A0A800MUX8_CYTFI</name>